<feature type="domain" description="Reverse transcriptase" evidence="1">
    <location>
        <begin position="559"/>
        <end position="825"/>
    </location>
</feature>
<dbReference type="OrthoDB" id="410104at2759"/>
<proteinExistence type="predicted"/>
<dbReference type="EMBL" id="JARK01001370">
    <property type="protein sequence ID" value="EYC16150.1"/>
    <property type="molecule type" value="Genomic_DNA"/>
</dbReference>
<dbReference type="Gene3D" id="3.60.10.10">
    <property type="entry name" value="Endonuclease/exonuclease/phosphatase"/>
    <property type="match status" value="1"/>
</dbReference>
<dbReference type="SUPFAM" id="SSF56219">
    <property type="entry name" value="DNase I-like"/>
    <property type="match status" value="1"/>
</dbReference>
<protein>
    <recommendedName>
        <fullName evidence="1">Reverse transcriptase domain-containing protein</fullName>
    </recommendedName>
</protein>
<dbReference type="CDD" id="cd09076">
    <property type="entry name" value="L1-EN"/>
    <property type="match status" value="1"/>
</dbReference>
<dbReference type="PANTHER" id="PTHR47027">
    <property type="entry name" value="REVERSE TRANSCRIPTASE DOMAIN-CONTAINING PROTEIN"/>
    <property type="match status" value="1"/>
</dbReference>
<dbReference type="Pfam" id="PF00078">
    <property type="entry name" value="RVT_1"/>
    <property type="match status" value="1"/>
</dbReference>
<comment type="caution">
    <text evidence="2">The sequence shown here is derived from an EMBL/GenBank/DDBJ whole genome shotgun (WGS) entry which is preliminary data.</text>
</comment>
<keyword evidence="3" id="KW-1185">Reference proteome</keyword>
<sequence length="1004" mass="117326">MPPEVTGPRRLVCQGLQPAQMKIKTNAETQLKRVPMPGSEGRGRSKSARTYQTWKGLDEQNCRINRSALETEKEHKRKSNRLHVLTYNLKHGIADLPQRSLLMEQLKTLHRFKYDIIGICETRAREEQRMVWKDTGDELIIGGGSGTHHVGGVGFIINKKIADKVIEVIIHSSRIATLKLDVGKKKPLLIVQVYAPHIGHGIEEIESFYSELAHHLKQPASQKLVIGDFNAQVGTRPVNTRYVGKFTGRSWSDTGEILLDFAEHQRLYVANSFFQKNEEKRWTYESSNVRKTRHEIDYGLCSNIRMVENVEVLSRLNIGSDHRPLRLTVKADIKVNRRRVITRRTFDTKAFEYKSEKTCWTSSGTLTQMYDGIQTKLMEILRATATTKQRPKRLSEETVKLLHKRRNMNRTENQVEYAELCKLIRRKMKEDHTNFRTQRLLQAAEKHKSLQKCRKEMTQQVATMSALLAEDGTRLTKRIDIEHRCEEFYRKLFSSKKDVPLLRDEREEEEVPDVLQSEVRHAISNSKNDKAPGPDGITNEMIKAGGYPLWKALATLFTECIRREDIPDQWRKSSTIIIPKKGDREDLKNYRPIALLPAIYKIFTKVLMNRIVKQLDSEQPREQAGFRSGYSTLDHLQTINQLLERCREYTVPVCLIFVDFEKAFDSIEINAVTNALIRQNVPKKYVRVLHKINKSCSTSIRLFYNNIDIPISRGVRQGDTISPKLFTAALEDVFKNFDWSERGVKIDGERLHHLRFADDIVLIAHDACTATKMLKELNESSESVGLRINRAKTKAMLVNCAEEEIMLESDKIEIVDNYIYLGQQITNDHTIEKEIRRRRCAAWSKFKNMEEILRKTKDVNTRAHLFNTNVLPALLYGCETWTIRETDKMKLLTTQRAMERKVLQIRLRDRIRNEEIRKRTLFKDAYDDATERKLRWAGHVARRHDNRWTQKVTFWCPWNYSRPQGRPPDRWRKQIEEKLGRSWQYEANDRREFRRKLEDLLPLN</sequence>
<dbReference type="AlphaFoldDB" id="A0A016ULU9"/>
<evidence type="ECO:0000259" key="1">
    <source>
        <dbReference type="PROSITE" id="PS50878"/>
    </source>
</evidence>
<dbReference type="Proteomes" id="UP000024635">
    <property type="component" value="Unassembled WGS sequence"/>
</dbReference>
<name>A0A016ULU9_9BILA</name>
<reference evidence="3" key="1">
    <citation type="journal article" date="2015" name="Nat. Genet.">
        <title>The genome and transcriptome of the zoonotic hookworm Ancylostoma ceylanicum identify infection-specific gene families.</title>
        <authorList>
            <person name="Schwarz E.M."/>
            <person name="Hu Y."/>
            <person name="Antoshechkin I."/>
            <person name="Miller M.M."/>
            <person name="Sternberg P.W."/>
            <person name="Aroian R.V."/>
        </authorList>
    </citation>
    <scope>NUCLEOTIDE SEQUENCE</scope>
    <source>
        <strain evidence="3">HY135</strain>
    </source>
</reference>
<gene>
    <name evidence="2" type="primary">Acey_s0034.g2827</name>
    <name evidence="2" type="ORF">Y032_0034g2827</name>
</gene>
<dbReference type="SUPFAM" id="SSF56672">
    <property type="entry name" value="DNA/RNA polymerases"/>
    <property type="match status" value="1"/>
</dbReference>
<evidence type="ECO:0000313" key="3">
    <source>
        <dbReference type="Proteomes" id="UP000024635"/>
    </source>
</evidence>
<evidence type="ECO:0000313" key="2">
    <source>
        <dbReference type="EMBL" id="EYC16150.1"/>
    </source>
</evidence>
<dbReference type="PROSITE" id="PS50878">
    <property type="entry name" value="RT_POL"/>
    <property type="match status" value="1"/>
</dbReference>
<dbReference type="STRING" id="53326.A0A016ULU9"/>
<dbReference type="PANTHER" id="PTHR47027:SF20">
    <property type="entry name" value="REVERSE TRANSCRIPTASE-LIKE PROTEIN WITH RNA-DIRECTED DNA POLYMERASE DOMAIN"/>
    <property type="match status" value="1"/>
</dbReference>
<organism evidence="2 3">
    <name type="scientific">Ancylostoma ceylanicum</name>
    <dbReference type="NCBI Taxonomy" id="53326"/>
    <lineage>
        <taxon>Eukaryota</taxon>
        <taxon>Metazoa</taxon>
        <taxon>Ecdysozoa</taxon>
        <taxon>Nematoda</taxon>
        <taxon>Chromadorea</taxon>
        <taxon>Rhabditida</taxon>
        <taxon>Rhabditina</taxon>
        <taxon>Rhabditomorpha</taxon>
        <taxon>Strongyloidea</taxon>
        <taxon>Ancylostomatidae</taxon>
        <taxon>Ancylostomatinae</taxon>
        <taxon>Ancylostoma</taxon>
    </lineage>
</organism>
<dbReference type="CDD" id="cd01650">
    <property type="entry name" value="RT_nLTR_like"/>
    <property type="match status" value="1"/>
</dbReference>
<accession>A0A016ULU9</accession>
<dbReference type="InterPro" id="IPR043502">
    <property type="entry name" value="DNA/RNA_pol_sf"/>
</dbReference>
<dbReference type="InterPro" id="IPR000477">
    <property type="entry name" value="RT_dom"/>
</dbReference>
<dbReference type="InterPro" id="IPR036691">
    <property type="entry name" value="Endo/exonu/phosph_ase_sf"/>
</dbReference>